<protein>
    <recommendedName>
        <fullName evidence="3">3-oxoacyl-ACP synthase</fullName>
    </recommendedName>
</protein>
<dbReference type="EMBL" id="LILB01000001">
    <property type="protein sequence ID" value="KOO51811.1"/>
    <property type="molecule type" value="Genomic_DNA"/>
</dbReference>
<dbReference type="STRING" id="263475.AMD00_05055"/>
<dbReference type="Proteomes" id="UP000036867">
    <property type="component" value="Unassembled WGS sequence"/>
</dbReference>
<sequence>MYNICDLNVSLSSLAILHMDRKNYYLDGKEPSDFFRLEPHLEIDAYYHNIPIETVESYSIKIDNQQVTLSEMLHKCHTELLSVVNNYQCLLISNSFSDRQPEIQPLPRILEWSDKKPKNYFGVSHLGSLASIDCLEILELCLNEEEEGILLLGEQLFIEQNRYRTGYLPLSDFAMGLHFSKGHGSIQILQIGNYPLAEYQSNIENSKIHFSNIIKQIYELVSHQHQPKWVIVQNLFGRMEFLESDLFFIRKTNVDQNYQSSDVWYTFTELLLSGKLKKEEKILIISANRDLSTSFAVLQFNGMPLVSSFKW</sequence>
<reference evidence="2" key="1">
    <citation type="submission" date="2015-08" db="EMBL/GenBank/DDBJ databases">
        <title>Fjat-10028 dsm 16317.</title>
        <authorList>
            <person name="Liu B."/>
            <person name="Wang J."/>
            <person name="Zhu Y."/>
            <person name="Liu G."/>
            <person name="Chen Q."/>
            <person name="Chen Z."/>
            <person name="Lan J."/>
            <person name="Che J."/>
            <person name="Ge C."/>
            <person name="Shi H."/>
            <person name="Pan Z."/>
            <person name="Liu X."/>
        </authorList>
    </citation>
    <scope>NUCLEOTIDE SEQUENCE [LARGE SCALE GENOMIC DNA]</scope>
    <source>
        <strain evidence="2">DSM 16317</strain>
    </source>
</reference>
<keyword evidence="2" id="KW-1185">Reference proteome</keyword>
<organism evidence="1 2">
    <name type="scientific">Viridibacillus arvi</name>
    <dbReference type="NCBI Taxonomy" id="263475"/>
    <lineage>
        <taxon>Bacteria</taxon>
        <taxon>Bacillati</taxon>
        <taxon>Bacillota</taxon>
        <taxon>Bacilli</taxon>
        <taxon>Bacillales</taxon>
        <taxon>Caryophanaceae</taxon>
        <taxon>Viridibacillus</taxon>
    </lineage>
</organism>
<comment type="caution">
    <text evidence="1">The sequence shown here is derived from an EMBL/GenBank/DDBJ whole genome shotgun (WGS) entry which is preliminary data.</text>
</comment>
<gene>
    <name evidence="1" type="ORF">AMD00_05055</name>
</gene>
<accession>A0A0M0LLD6</accession>
<dbReference type="AlphaFoldDB" id="A0A0M0LLD6"/>
<name>A0A0M0LLD6_9BACL</name>
<evidence type="ECO:0000313" key="2">
    <source>
        <dbReference type="Proteomes" id="UP000036867"/>
    </source>
</evidence>
<proteinExistence type="predicted"/>
<dbReference type="OrthoDB" id="9887600at2"/>
<evidence type="ECO:0008006" key="3">
    <source>
        <dbReference type="Google" id="ProtNLM"/>
    </source>
</evidence>
<evidence type="ECO:0000313" key="1">
    <source>
        <dbReference type="EMBL" id="KOO51811.1"/>
    </source>
</evidence>